<dbReference type="OrthoDB" id="3162439at2759"/>
<evidence type="ECO:0000313" key="4">
    <source>
        <dbReference type="Proteomes" id="UP000053558"/>
    </source>
</evidence>
<dbReference type="AlphaFoldDB" id="A0A5M3N7Z6"/>
<dbReference type="GeneID" id="19202599"/>
<dbReference type="Proteomes" id="UP000053558">
    <property type="component" value="Unassembled WGS sequence"/>
</dbReference>
<proteinExistence type="predicted"/>
<evidence type="ECO:0000256" key="1">
    <source>
        <dbReference type="SAM" id="MobiDB-lite"/>
    </source>
</evidence>
<dbReference type="RefSeq" id="XP_007763925.1">
    <property type="nucleotide sequence ID" value="XM_007765735.1"/>
</dbReference>
<protein>
    <recommendedName>
        <fullName evidence="2">T6SS Phospholipase effector Tle1-like catalytic domain-containing protein</fullName>
    </recommendedName>
</protein>
<dbReference type="InterPro" id="IPR018712">
    <property type="entry name" value="Tle1-like_cat"/>
</dbReference>
<feature type="region of interest" description="Disordered" evidence="1">
    <location>
        <begin position="1"/>
        <end position="52"/>
    </location>
</feature>
<gene>
    <name evidence="3" type="ORF">CONPUDRAFT_149464</name>
</gene>
<keyword evidence="4" id="KW-1185">Reference proteome</keyword>
<dbReference type="SUPFAM" id="SSF53474">
    <property type="entry name" value="alpha/beta-Hydrolases"/>
    <property type="match status" value="1"/>
</dbReference>
<comment type="caution">
    <text evidence="3">The sequence shown here is derived from an EMBL/GenBank/DDBJ whole genome shotgun (WGS) entry which is preliminary data.</text>
</comment>
<dbReference type="PANTHER" id="PTHR33840:SF2">
    <property type="entry name" value="TLE1 PHOSPHOLIPASE DOMAIN-CONTAINING PROTEIN"/>
    <property type="match status" value="1"/>
</dbReference>
<dbReference type="InterPro" id="IPR029058">
    <property type="entry name" value="AB_hydrolase_fold"/>
</dbReference>
<evidence type="ECO:0000259" key="2">
    <source>
        <dbReference type="Pfam" id="PF09994"/>
    </source>
</evidence>
<dbReference type="OMA" id="HECFRTR"/>
<organism evidence="3 4">
    <name type="scientific">Coniophora puteana (strain RWD-64-598)</name>
    <name type="common">Brown rot fungus</name>
    <dbReference type="NCBI Taxonomy" id="741705"/>
    <lineage>
        <taxon>Eukaryota</taxon>
        <taxon>Fungi</taxon>
        <taxon>Dikarya</taxon>
        <taxon>Basidiomycota</taxon>
        <taxon>Agaricomycotina</taxon>
        <taxon>Agaricomycetes</taxon>
        <taxon>Agaricomycetidae</taxon>
        <taxon>Boletales</taxon>
        <taxon>Coniophorineae</taxon>
        <taxon>Coniophoraceae</taxon>
        <taxon>Coniophora</taxon>
    </lineage>
</organism>
<reference evidence="4" key="1">
    <citation type="journal article" date="2012" name="Science">
        <title>The Paleozoic origin of enzymatic lignin decomposition reconstructed from 31 fungal genomes.</title>
        <authorList>
            <person name="Floudas D."/>
            <person name="Binder M."/>
            <person name="Riley R."/>
            <person name="Barry K."/>
            <person name="Blanchette R.A."/>
            <person name="Henrissat B."/>
            <person name="Martinez A.T."/>
            <person name="Otillar R."/>
            <person name="Spatafora J.W."/>
            <person name="Yadav J.S."/>
            <person name="Aerts A."/>
            <person name="Benoit I."/>
            <person name="Boyd A."/>
            <person name="Carlson A."/>
            <person name="Copeland A."/>
            <person name="Coutinho P.M."/>
            <person name="de Vries R.P."/>
            <person name="Ferreira P."/>
            <person name="Findley K."/>
            <person name="Foster B."/>
            <person name="Gaskell J."/>
            <person name="Glotzer D."/>
            <person name="Gorecki P."/>
            <person name="Heitman J."/>
            <person name="Hesse C."/>
            <person name="Hori C."/>
            <person name="Igarashi K."/>
            <person name="Jurgens J.A."/>
            <person name="Kallen N."/>
            <person name="Kersten P."/>
            <person name="Kohler A."/>
            <person name="Kuees U."/>
            <person name="Kumar T.K.A."/>
            <person name="Kuo A."/>
            <person name="LaButti K."/>
            <person name="Larrondo L.F."/>
            <person name="Lindquist E."/>
            <person name="Ling A."/>
            <person name="Lombard V."/>
            <person name="Lucas S."/>
            <person name="Lundell T."/>
            <person name="Martin R."/>
            <person name="McLaughlin D.J."/>
            <person name="Morgenstern I."/>
            <person name="Morin E."/>
            <person name="Murat C."/>
            <person name="Nagy L.G."/>
            <person name="Nolan M."/>
            <person name="Ohm R.A."/>
            <person name="Patyshakuliyeva A."/>
            <person name="Rokas A."/>
            <person name="Ruiz-Duenas F.J."/>
            <person name="Sabat G."/>
            <person name="Salamov A."/>
            <person name="Samejima M."/>
            <person name="Schmutz J."/>
            <person name="Slot J.C."/>
            <person name="St John F."/>
            <person name="Stenlid J."/>
            <person name="Sun H."/>
            <person name="Sun S."/>
            <person name="Syed K."/>
            <person name="Tsang A."/>
            <person name="Wiebenga A."/>
            <person name="Young D."/>
            <person name="Pisabarro A."/>
            <person name="Eastwood D.C."/>
            <person name="Martin F."/>
            <person name="Cullen D."/>
            <person name="Grigoriev I.V."/>
            <person name="Hibbett D.S."/>
        </authorList>
    </citation>
    <scope>NUCLEOTIDE SEQUENCE [LARGE SCALE GENOMIC DNA]</scope>
    <source>
        <strain evidence="4">RWD-64-598 SS2</strain>
    </source>
</reference>
<evidence type="ECO:0000313" key="3">
    <source>
        <dbReference type="EMBL" id="EIW87436.1"/>
    </source>
</evidence>
<dbReference type="KEGG" id="cput:CONPUDRAFT_149464"/>
<dbReference type="EMBL" id="JH711573">
    <property type="protein sequence ID" value="EIW87436.1"/>
    <property type="molecule type" value="Genomic_DNA"/>
</dbReference>
<dbReference type="PANTHER" id="PTHR33840">
    <property type="match status" value="1"/>
</dbReference>
<sequence>MENPFDTAKTRPSNISTLAATEYTDFPESSSPVREGLPFSNSPPPTSTSDSDIKRLAQPKHRFDEVIPPTHSNRTIVLCFDGTGDQFDGDNSNIVQLFSMLRKDDRSQQMVYYQAGIGTYHIPQMATPAMAAFDKTLDMMIGNHLNGHVMQGYEFLMQNYQAGDKICIFGFSRGAYTARALAGMIHKVGLLPASNTQQVPFAYNMYCRDDEVGWRQSVQFKKAFSMNVDIEFVGVWDTVSSVGMIPRRLPFTKTNDNIRHFRHAIALDEHRARFQPSLWSFAQDEKHHRHVKSHHMPRISHNGSRISARYEKDREAKEEKDLKLHDLVNHERSLTLERQFSEYEPVTDVQEVWFAGCHCDVGGGSVVNGTRNSLARIPLRWMLREIFKCNVGIMFHKEMFKQVGMNPDSVYPFVHERAPPIYQSPSTPIPTPTVVKLEEDPTYITYTDHGGFVNEEEEDMKDALSPIYDQLELGRGWWVLEMTPQPRRYQRDDDGKWVTKWSINKGKGRHIPRQEEERVKIHRSVRIRMEAEGFKEKYWPKAHLHCEPIWVD</sequence>
<accession>A0A5M3N7Z6</accession>
<feature type="domain" description="T6SS Phospholipase effector Tle1-like catalytic" evidence="2">
    <location>
        <begin position="74"/>
        <end position="385"/>
    </location>
</feature>
<name>A0A5M3N7Z6_CONPW</name>
<dbReference type="Pfam" id="PF09994">
    <property type="entry name" value="T6SS_Tle1-like_cat"/>
    <property type="match status" value="1"/>
</dbReference>
<feature type="compositionally biased region" description="Polar residues" evidence="1">
    <location>
        <begin position="10"/>
        <end position="19"/>
    </location>
</feature>